<evidence type="ECO:0000256" key="1">
    <source>
        <dbReference type="SAM" id="Phobius"/>
    </source>
</evidence>
<reference evidence="2 3" key="1">
    <citation type="submission" date="2012-04" db="EMBL/GenBank/DDBJ databases">
        <title>The Genome Sequence of Saprolegnia declina VS20.</title>
        <authorList>
            <consortium name="The Broad Institute Genome Sequencing Platform"/>
            <person name="Russ C."/>
            <person name="Nusbaum C."/>
            <person name="Tyler B."/>
            <person name="van West P."/>
            <person name="Dieguez-Uribeondo J."/>
            <person name="de Bruijn I."/>
            <person name="Tripathy S."/>
            <person name="Jiang R."/>
            <person name="Young S.K."/>
            <person name="Zeng Q."/>
            <person name="Gargeya S."/>
            <person name="Fitzgerald M."/>
            <person name="Haas B."/>
            <person name="Abouelleil A."/>
            <person name="Alvarado L."/>
            <person name="Arachchi H.M."/>
            <person name="Berlin A."/>
            <person name="Chapman S.B."/>
            <person name="Goldberg J."/>
            <person name="Griggs A."/>
            <person name="Gujja S."/>
            <person name="Hansen M."/>
            <person name="Howarth C."/>
            <person name="Imamovic A."/>
            <person name="Larimer J."/>
            <person name="McCowen C."/>
            <person name="Montmayeur A."/>
            <person name="Murphy C."/>
            <person name="Neiman D."/>
            <person name="Pearson M."/>
            <person name="Priest M."/>
            <person name="Roberts A."/>
            <person name="Saif S."/>
            <person name="Shea T."/>
            <person name="Sisk P."/>
            <person name="Sykes S."/>
            <person name="Wortman J."/>
            <person name="Nusbaum C."/>
            <person name="Birren B."/>
        </authorList>
    </citation>
    <scope>NUCLEOTIDE SEQUENCE [LARGE SCALE GENOMIC DNA]</scope>
    <source>
        <strain evidence="2 3">VS20</strain>
    </source>
</reference>
<gene>
    <name evidence="2" type="ORF">SDRG_14753</name>
</gene>
<evidence type="ECO:0000313" key="2">
    <source>
        <dbReference type="EMBL" id="EQC27427.1"/>
    </source>
</evidence>
<evidence type="ECO:0000313" key="3">
    <source>
        <dbReference type="Proteomes" id="UP000030762"/>
    </source>
</evidence>
<feature type="transmembrane region" description="Helical" evidence="1">
    <location>
        <begin position="144"/>
        <end position="163"/>
    </location>
</feature>
<organism evidence="2 3">
    <name type="scientific">Saprolegnia diclina (strain VS20)</name>
    <dbReference type="NCBI Taxonomy" id="1156394"/>
    <lineage>
        <taxon>Eukaryota</taxon>
        <taxon>Sar</taxon>
        <taxon>Stramenopiles</taxon>
        <taxon>Oomycota</taxon>
        <taxon>Saprolegniomycetes</taxon>
        <taxon>Saprolegniales</taxon>
        <taxon>Saprolegniaceae</taxon>
        <taxon>Saprolegnia</taxon>
    </lineage>
</organism>
<keyword evidence="3" id="KW-1185">Reference proteome</keyword>
<protein>
    <recommendedName>
        <fullName evidence="4">Nodulin-like domain-containing protein</fullName>
    </recommendedName>
</protein>
<dbReference type="PANTHER" id="PTHR11360:SF317">
    <property type="entry name" value="MAJOR FACILITATOR SUPERFAMILY (MFS) PROFILE DOMAIN-CONTAINING PROTEIN-RELATED"/>
    <property type="match status" value="1"/>
</dbReference>
<feature type="transmembrane region" description="Helical" evidence="1">
    <location>
        <begin position="88"/>
        <end position="106"/>
    </location>
</feature>
<dbReference type="SUPFAM" id="SSF103473">
    <property type="entry name" value="MFS general substrate transporter"/>
    <property type="match status" value="1"/>
</dbReference>
<dbReference type="Pfam" id="PF07690">
    <property type="entry name" value="MFS_1"/>
    <property type="match status" value="1"/>
</dbReference>
<feature type="transmembrane region" description="Helical" evidence="1">
    <location>
        <begin position="212"/>
        <end position="231"/>
    </location>
</feature>
<dbReference type="InterPro" id="IPR011701">
    <property type="entry name" value="MFS"/>
</dbReference>
<dbReference type="Gene3D" id="1.20.1250.20">
    <property type="entry name" value="MFS general substrate transporter like domains"/>
    <property type="match status" value="2"/>
</dbReference>
<dbReference type="VEuPathDB" id="FungiDB:SDRG_14753"/>
<feature type="transmembrane region" description="Helical" evidence="1">
    <location>
        <begin position="310"/>
        <end position="330"/>
    </location>
</feature>
<feature type="transmembrane region" description="Helical" evidence="1">
    <location>
        <begin position="418"/>
        <end position="437"/>
    </location>
</feature>
<dbReference type="RefSeq" id="XP_008619127.1">
    <property type="nucleotide sequence ID" value="XM_008620905.1"/>
</dbReference>
<feature type="transmembrane region" description="Helical" evidence="1">
    <location>
        <begin position="389"/>
        <end position="406"/>
    </location>
</feature>
<dbReference type="OrthoDB" id="73085at2759"/>
<keyword evidence="1" id="KW-0812">Transmembrane</keyword>
<dbReference type="FunCoup" id="T0RCZ1">
    <property type="interactions" value="2"/>
</dbReference>
<dbReference type="EMBL" id="JH767208">
    <property type="protein sequence ID" value="EQC27427.1"/>
    <property type="molecule type" value="Genomic_DNA"/>
</dbReference>
<dbReference type="OMA" id="QIAWNEL"/>
<keyword evidence="1" id="KW-1133">Transmembrane helix</keyword>
<dbReference type="InterPro" id="IPR036259">
    <property type="entry name" value="MFS_trans_sf"/>
</dbReference>
<sequence length="573" mass="62772">MFGWFRDYWRIVVPPKAPSEVDAERWLLVCPLPGERYGSCQCRPFFRYFILLAAIASQFVCGVLFALSTVSKPFDFDAFGGHDQGRNMALGILSGICVALTTAFVGPASERNGPRWSTLLGAGFVALGLLLVQLALWTLTWSPLVLGSVSLGLAFGYLMVSSISTVQKWYPDARGFAMGASMAGFGAGQIAWNELSAYADDHMDDSVASKNVFLLTLVVLSPLLGYCVLAMRTPPATFRVNGHDMHGIPSDAVLSAERIQGDYLDFGMTLVNYTAVTKPRADAAAPGTERAYYEHVRGLTLVQCIFSTDFVCLVLAFAANTTMALLYVEIATPSLDGLLTSWYNVSLDEANAFILHADAVGLAGRFFCPILSDVLLRALYLNPAYARKLMMLLLLLVPAIALPLLHSELDDFGQLKTLIFIVKVCSGGGFAVIGCFLTDLYGVYNMGTMYGLILMSWSLGMVIVGLVFSGLKRDFVDQVRLMWILSLAGFVFMALVRTDNMDRFYHGYQYSICGKIIIQRPYKKSKNVRQSVASIARSTPTPVGGIAPPEVPRTRYEEPFFLVSSDSETSYVV</sequence>
<evidence type="ECO:0008006" key="4">
    <source>
        <dbReference type="Google" id="ProtNLM"/>
    </source>
</evidence>
<dbReference type="InParanoid" id="T0RCZ1"/>
<dbReference type="GO" id="GO:0022857">
    <property type="term" value="F:transmembrane transporter activity"/>
    <property type="evidence" value="ECO:0007669"/>
    <property type="project" value="InterPro"/>
</dbReference>
<feature type="transmembrane region" description="Helical" evidence="1">
    <location>
        <begin position="480"/>
        <end position="496"/>
    </location>
</feature>
<accession>T0RCZ1</accession>
<feature type="transmembrane region" description="Helical" evidence="1">
    <location>
        <begin position="449"/>
        <end position="468"/>
    </location>
</feature>
<feature type="transmembrane region" description="Helical" evidence="1">
    <location>
        <begin position="175"/>
        <end position="192"/>
    </location>
</feature>
<dbReference type="AlphaFoldDB" id="T0RCZ1"/>
<feature type="transmembrane region" description="Helical" evidence="1">
    <location>
        <begin position="45"/>
        <end position="68"/>
    </location>
</feature>
<keyword evidence="1" id="KW-0472">Membrane</keyword>
<proteinExistence type="predicted"/>
<feature type="transmembrane region" description="Helical" evidence="1">
    <location>
        <begin position="118"/>
        <end position="138"/>
    </location>
</feature>
<dbReference type="PANTHER" id="PTHR11360">
    <property type="entry name" value="MONOCARBOXYLATE TRANSPORTER"/>
    <property type="match status" value="1"/>
</dbReference>
<dbReference type="GeneID" id="19955480"/>
<name>T0RCZ1_SAPDV</name>
<dbReference type="Proteomes" id="UP000030762">
    <property type="component" value="Unassembled WGS sequence"/>
</dbReference>
<dbReference type="InterPro" id="IPR050327">
    <property type="entry name" value="Proton-linked_MCT"/>
</dbReference>